<evidence type="ECO:0000313" key="2">
    <source>
        <dbReference type="Proteomes" id="UP001190700"/>
    </source>
</evidence>
<comment type="caution">
    <text evidence="1">The sequence shown here is derived from an EMBL/GenBank/DDBJ whole genome shotgun (WGS) entry which is preliminary data.</text>
</comment>
<dbReference type="EMBL" id="LGRX02032079">
    <property type="protein sequence ID" value="KAK3244232.1"/>
    <property type="molecule type" value="Genomic_DNA"/>
</dbReference>
<gene>
    <name evidence="1" type="ORF">CYMTET_46149</name>
</gene>
<feature type="non-terminal residue" evidence="1">
    <location>
        <position position="1"/>
    </location>
</feature>
<organism evidence="1 2">
    <name type="scientific">Cymbomonas tetramitiformis</name>
    <dbReference type="NCBI Taxonomy" id="36881"/>
    <lineage>
        <taxon>Eukaryota</taxon>
        <taxon>Viridiplantae</taxon>
        <taxon>Chlorophyta</taxon>
        <taxon>Pyramimonadophyceae</taxon>
        <taxon>Pyramimonadales</taxon>
        <taxon>Pyramimonadaceae</taxon>
        <taxon>Cymbomonas</taxon>
    </lineage>
</organism>
<evidence type="ECO:0000313" key="1">
    <source>
        <dbReference type="EMBL" id="KAK3244232.1"/>
    </source>
</evidence>
<dbReference type="AlphaFoldDB" id="A0AAE0BWS8"/>
<name>A0AAE0BWS8_9CHLO</name>
<dbReference type="Proteomes" id="UP001190700">
    <property type="component" value="Unassembled WGS sequence"/>
</dbReference>
<protein>
    <submittedName>
        <fullName evidence="1">Uncharacterized protein</fullName>
    </submittedName>
</protein>
<reference evidence="1 2" key="1">
    <citation type="journal article" date="2015" name="Genome Biol. Evol.">
        <title>Comparative Genomics of a Bacterivorous Green Alga Reveals Evolutionary Causalities and Consequences of Phago-Mixotrophic Mode of Nutrition.</title>
        <authorList>
            <person name="Burns J.A."/>
            <person name="Paasch A."/>
            <person name="Narechania A."/>
            <person name="Kim E."/>
        </authorList>
    </citation>
    <scope>NUCLEOTIDE SEQUENCE [LARGE SCALE GENOMIC DNA]</scope>
    <source>
        <strain evidence="1 2">PLY_AMNH</strain>
    </source>
</reference>
<accession>A0AAE0BWS8</accession>
<sequence>ATRKYLQSVKRLISYCQRKYPTLPSRTIEFNLKVFGDELQSLLTAEAHEDVQPYDPHQDAPKNRYGNVADGWRAQDRDTRTQLAVLKAAYRGLAPHEEEALALSEARRNE</sequence>
<proteinExistence type="predicted"/>
<keyword evidence="2" id="KW-1185">Reference proteome</keyword>